<feature type="signal peptide" evidence="3">
    <location>
        <begin position="1"/>
        <end position="18"/>
    </location>
</feature>
<feature type="coiled-coil region" evidence="1">
    <location>
        <begin position="168"/>
        <end position="195"/>
    </location>
</feature>
<protein>
    <submittedName>
        <fullName evidence="4">Uncharacterized protein</fullName>
    </submittedName>
</protein>
<feature type="chain" id="PRO_5036840156" evidence="3">
    <location>
        <begin position="19"/>
        <end position="632"/>
    </location>
</feature>
<evidence type="ECO:0000313" key="4">
    <source>
        <dbReference type="EMBL" id="GHC54059.1"/>
    </source>
</evidence>
<reference evidence="4" key="1">
    <citation type="journal article" date="2014" name="Int. J. Syst. Evol. Microbiol.">
        <title>Complete genome sequence of Corynebacterium casei LMG S-19264T (=DSM 44701T), isolated from a smear-ripened cheese.</title>
        <authorList>
            <consortium name="US DOE Joint Genome Institute (JGI-PGF)"/>
            <person name="Walter F."/>
            <person name="Albersmeier A."/>
            <person name="Kalinowski J."/>
            <person name="Ruckert C."/>
        </authorList>
    </citation>
    <scope>NUCLEOTIDE SEQUENCE</scope>
    <source>
        <strain evidence="4">KCTC 12988</strain>
    </source>
</reference>
<evidence type="ECO:0000256" key="3">
    <source>
        <dbReference type="SAM" id="SignalP"/>
    </source>
</evidence>
<proteinExistence type="predicted"/>
<dbReference type="RefSeq" id="WP_189569854.1">
    <property type="nucleotide sequence ID" value="NZ_BMXI01000008.1"/>
</dbReference>
<feature type="compositionally biased region" description="Low complexity" evidence="2">
    <location>
        <begin position="30"/>
        <end position="48"/>
    </location>
</feature>
<keyword evidence="3" id="KW-0732">Signal</keyword>
<keyword evidence="5" id="KW-1185">Reference proteome</keyword>
<dbReference type="EMBL" id="BMXI01000008">
    <property type="protein sequence ID" value="GHC54059.1"/>
    <property type="molecule type" value="Genomic_DNA"/>
</dbReference>
<sequence>MKFSGLFAALALPLGAQVYTPPKPQPAPAVPTDSAPASNNNQNQSQSPFGQEVPLLDPSAETVTVAGVTIPLGDSRVIKARFEKYLNEPAEDGEAAREYRENIDEILDLLSPQRLASLTGQRGSGPNLAEAFKLLPEAATYPGDARLSSTLAEAVYTAMLAKKDGSNLRMINEKMDEERANVARKADEMARNERANRLGQEKKVTETSEGRVEETLSPGVGEQSLRYQEHLRRLAEIEVLKKANVVRTEMGVVQSKTQYQVTMAQWFLQRRFQHVLMASRFYNQIWRDGDRTLRIEEDSDVSKLFSESLGATPTIATLDSLASEAIRDSEKAISAFEFLLERGEIHNASQRLMEAFALGEYLTPVATLPREKKRQVQGYITDLNLLYGAMQARDYGRAQELITSLKAAAKDFPAAKAEGAVAGYTLASDLAIEEAKASLLAKQSDKAAESIKQAASIWPTNPKLEEFKNMVGSSSELVTSRNDFDRLLSESNYREIAKRAEEGEFILAVRGDEERTAALKQITSNLRKIEGAIMQASEFSKRGADYAAYEQLARIREEFPDDPKLGREIELLAPRVADFTKAIDNAEKLKNRREPQLASALAHYLEAQAIYPDSELAEANIEMLLEEILPNG</sequence>
<gene>
    <name evidence="4" type="ORF">GCM10007100_20470</name>
</gene>
<organism evidence="4 5">
    <name type="scientific">Roseibacillus persicicus</name>
    <dbReference type="NCBI Taxonomy" id="454148"/>
    <lineage>
        <taxon>Bacteria</taxon>
        <taxon>Pseudomonadati</taxon>
        <taxon>Verrucomicrobiota</taxon>
        <taxon>Verrucomicrobiia</taxon>
        <taxon>Verrucomicrobiales</taxon>
        <taxon>Verrucomicrobiaceae</taxon>
        <taxon>Roseibacillus</taxon>
    </lineage>
</organism>
<evidence type="ECO:0000313" key="5">
    <source>
        <dbReference type="Proteomes" id="UP000644507"/>
    </source>
</evidence>
<comment type="caution">
    <text evidence="4">The sequence shown here is derived from an EMBL/GenBank/DDBJ whole genome shotgun (WGS) entry which is preliminary data.</text>
</comment>
<evidence type="ECO:0000256" key="2">
    <source>
        <dbReference type="SAM" id="MobiDB-lite"/>
    </source>
</evidence>
<reference evidence="4" key="2">
    <citation type="submission" date="2020-09" db="EMBL/GenBank/DDBJ databases">
        <authorList>
            <person name="Sun Q."/>
            <person name="Kim S."/>
        </authorList>
    </citation>
    <scope>NUCLEOTIDE SEQUENCE</scope>
    <source>
        <strain evidence="4">KCTC 12988</strain>
    </source>
</reference>
<keyword evidence="1" id="KW-0175">Coiled coil</keyword>
<accession>A0A918TPH3</accession>
<dbReference type="AlphaFoldDB" id="A0A918TPH3"/>
<name>A0A918TPH3_9BACT</name>
<evidence type="ECO:0000256" key="1">
    <source>
        <dbReference type="SAM" id="Coils"/>
    </source>
</evidence>
<feature type="region of interest" description="Disordered" evidence="2">
    <location>
        <begin position="22"/>
        <end position="54"/>
    </location>
</feature>
<dbReference type="Proteomes" id="UP000644507">
    <property type="component" value="Unassembled WGS sequence"/>
</dbReference>